<keyword evidence="2" id="KW-0963">Cytoplasm</keyword>
<keyword evidence="2" id="KW-0131">Cell cycle</keyword>
<dbReference type="HAMAP" id="MF_01805">
    <property type="entry name" value="ScpA"/>
    <property type="match status" value="1"/>
</dbReference>
<dbReference type="AlphaFoldDB" id="A0A2J0LF87"/>
<comment type="subunit">
    <text evidence="2">Component of a cohesin-like complex composed of ScpA, ScpB and the Smc homodimer, in which ScpA and ScpB bind to the head domain of Smc. The presence of the three proteins is required for the association of the complex with DNA.</text>
</comment>
<keyword evidence="2" id="KW-0132">Cell division</keyword>
<dbReference type="GO" id="GO:0006260">
    <property type="term" value="P:DNA replication"/>
    <property type="evidence" value="ECO:0007669"/>
    <property type="project" value="UniProtKB-UniRule"/>
</dbReference>
<dbReference type="InterPro" id="IPR003768">
    <property type="entry name" value="ScpA"/>
</dbReference>
<dbReference type="PANTHER" id="PTHR33969">
    <property type="entry name" value="SEGREGATION AND CONDENSATION PROTEIN A"/>
    <property type="match status" value="1"/>
</dbReference>
<dbReference type="GO" id="GO:0051301">
    <property type="term" value="P:cell division"/>
    <property type="evidence" value="ECO:0007669"/>
    <property type="project" value="UniProtKB-KW"/>
</dbReference>
<dbReference type="InterPro" id="IPR023093">
    <property type="entry name" value="ScpA-like_C"/>
</dbReference>
<dbReference type="PANTHER" id="PTHR33969:SF2">
    <property type="entry name" value="SEGREGATION AND CONDENSATION PROTEIN A"/>
    <property type="match status" value="1"/>
</dbReference>
<sequence>MYKVKLEEFEGPLDLLLFLIKKDEIDIYDIPIAMVTEQYLQYLELMELMDLDIAGEFLVMAATLMHIKSKMLLPPEERSPEEAEEEDPRAELVKRLIEYKAFKEAASSLQSLESRQRDLFHRPGDMDAVEVECNGEKFFEASLFDLISAFSTVFANVSKEAFLEVIKEQVTVEQKVHDILHLLVDKPSFALKDLFDSSKSKIEMVVVFLALLELMKIHSIMAVQKELFGEIQIIRNPAVIEPTKV</sequence>
<dbReference type="Gene3D" id="6.10.250.2410">
    <property type="match status" value="1"/>
</dbReference>
<comment type="subcellular location">
    <subcellularLocation>
        <location evidence="2">Cytoplasm</location>
    </subcellularLocation>
    <text evidence="2">Associated with two foci at the outer edges of the nucleoid region in young cells, and at four foci within both cell halves in older cells.</text>
</comment>
<evidence type="ECO:0000256" key="1">
    <source>
        <dbReference type="ARBA" id="ARBA00044777"/>
    </source>
</evidence>
<dbReference type="Proteomes" id="UP000231267">
    <property type="component" value="Unassembled WGS sequence"/>
</dbReference>
<organism evidence="3 4">
    <name type="scientific">Candidatus Taenaricola geysiri</name>
    <dbReference type="NCBI Taxonomy" id="1974752"/>
    <lineage>
        <taxon>Bacteria</taxon>
        <taxon>Pseudomonadati</taxon>
        <taxon>Candidatus Omnitrophota</taxon>
        <taxon>Candidatus Taenaricola</taxon>
    </lineage>
</organism>
<comment type="similarity">
    <text evidence="2">Belongs to the ScpA family.</text>
</comment>
<comment type="caution">
    <text evidence="3">The sequence shown here is derived from an EMBL/GenBank/DDBJ whole genome shotgun (WGS) entry which is preliminary data.</text>
</comment>
<dbReference type="GO" id="GO:0005737">
    <property type="term" value="C:cytoplasm"/>
    <property type="evidence" value="ECO:0007669"/>
    <property type="project" value="UniProtKB-SubCell"/>
</dbReference>
<evidence type="ECO:0000256" key="2">
    <source>
        <dbReference type="HAMAP-Rule" id="MF_01805"/>
    </source>
</evidence>
<protein>
    <recommendedName>
        <fullName evidence="1 2">Segregation and condensation protein A</fullName>
    </recommendedName>
</protein>
<evidence type="ECO:0000313" key="3">
    <source>
        <dbReference type="EMBL" id="PIW66502.1"/>
    </source>
</evidence>
<dbReference type="Gene3D" id="1.10.10.580">
    <property type="entry name" value="Structural maintenance of chromosome 1. Chain E"/>
    <property type="match status" value="1"/>
</dbReference>
<dbReference type="EMBL" id="PFGP01000066">
    <property type="protein sequence ID" value="PIW66502.1"/>
    <property type="molecule type" value="Genomic_DNA"/>
</dbReference>
<reference evidence="3 4" key="1">
    <citation type="submission" date="2017-09" db="EMBL/GenBank/DDBJ databases">
        <title>Depth-based differentiation of microbial function through sediment-hosted aquifers and enrichment of novel symbionts in the deep terrestrial subsurface.</title>
        <authorList>
            <person name="Probst A.J."/>
            <person name="Ladd B."/>
            <person name="Jarett J.K."/>
            <person name="Geller-Mcgrath D.E."/>
            <person name="Sieber C.M."/>
            <person name="Emerson J.B."/>
            <person name="Anantharaman K."/>
            <person name="Thomas B.C."/>
            <person name="Malmstrom R."/>
            <person name="Stieglmeier M."/>
            <person name="Klingl A."/>
            <person name="Woyke T."/>
            <person name="Ryan C.M."/>
            <person name="Banfield J.F."/>
        </authorList>
    </citation>
    <scope>NUCLEOTIDE SEQUENCE [LARGE SCALE GENOMIC DNA]</scope>
    <source>
        <strain evidence="3">CG12_big_fil_rev_8_21_14_0_65_43_15</strain>
    </source>
</reference>
<dbReference type="GO" id="GO:0007059">
    <property type="term" value="P:chromosome segregation"/>
    <property type="evidence" value="ECO:0007669"/>
    <property type="project" value="UniProtKB-UniRule"/>
</dbReference>
<name>A0A2J0LF87_9BACT</name>
<accession>A0A2J0LF87</accession>
<gene>
    <name evidence="2" type="primary">scpA</name>
    <name evidence="3" type="ORF">COW11_02945</name>
</gene>
<keyword evidence="2" id="KW-0159">Chromosome partition</keyword>
<evidence type="ECO:0000313" key="4">
    <source>
        <dbReference type="Proteomes" id="UP000231267"/>
    </source>
</evidence>
<comment type="function">
    <text evidence="2">Participates in chromosomal partition during cell division. May act via the formation of a condensin-like complex containing Smc and ScpB that pull DNA away from mid-cell into both cell halves.</text>
</comment>
<dbReference type="Pfam" id="PF02616">
    <property type="entry name" value="SMC_ScpA"/>
    <property type="match status" value="1"/>
</dbReference>
<proteinExistence type="inferred from homology"/>